<accession>A0A1X7K3Z3</accession>
<organism evidence="1 2">
    <name type="scientific">Sphingobacterium psychroaquaticum</name>
    <dbReference type="NCBI Taxonomy" id="561061"/>
    <lineage>
        <taxon>Bacteria</taxon>
        <taxon>Pseudomonadati</taxon>
        <taxon>Bacteroidota</taxon>
        <taxon>Sphingobacteriia</taxon>
        <taxon>Sphingobacteriales</taxon>
        <taxon>Sphingobacteriaceae</taxon>
        <taxon>Sphingobacterium</taxon>
    </lineage>
</organism>
<evidence type="ECO:0000313" key="1">
    <source>
        <dbReference type="EMBL" id="SMG35692.1"/>
    </source>
</evidence>
<evidence type="ECO:0000313" key="2">
    <source>
        <dbReference type="Proteomes" id="UP000192980"/>
    </source>
</evidence>
<name>A0A1X7K3Z3_9SPHI</name>
<reference evidence="1 2" key="1">
    <citation type="submission" date="2017-04" db="EMBL/GenBank/DDBJ databases">
        <authorList>
            <person name="Afonso C.L."/>
            <person name="Miller P.J."/>
            <person name="Scott M.A."/>
            <person name="Spackman E."/>
            <person name="Goraichik I."/>
            <person name="Dimitrov K.M."/>
            <person name="Suarez D.L."/>
            <person name="Swayne D.E."/>
        </authorList>
    </citation>
    <scope>NUCLEOTIDE SEQUENCE [LARGE SCALE GENOMIC DNA]</scope>
    <source>
        <strain evidence="1 2">DSM 22418</strain>
    </source>
</reference>
<dbReference type="Proteomes" id="UP000192980">
    <property type="component" value="Unassembled WGS sequence"/>
</dbReference>
<dbReference type="STRING" id="561061.SAMN05660862_2539"/>
<proteinExistence type="predicted"/>
<protein>
    <submittedName>
        <fullName evidence="1">Uncharacterized protein</fullName>
    </submittedName>
</protein>
<sequence>MTEKELLRCAYGSDFDLVHNFIDEHNGWCKDKPYNKIDCPRPNRSDIDEEWIREDDGERMVDVYRWRPQALRGFEDNNGWNCIHDHPVPDDVPNDRLLLYFDNGSKKKFSETLGMFEYVTHWRIIEDFPPPLYRDHFTEMMFKEL</sequence>
<keyword evidence="2" id="KW-1185">Reference proteome</keyword>
<dbReference type="EMBL" id="FXAU01000004">
    <property type="protein sequence ID" value="SMG35692.1"/>
    <property type="molecule type" value="Genomic_DNA"/>
</dbReference>
<gene>
    <name evidence="1" type="ORF">SAMN05660862_2539</name>
</gene>
<dbReference type="AlphaFoldDB" id="A0A1X7K3Z3"/>